<feature type="region of interest" description="Disordered" evidence="1">
    <location>
        <begin position="273"/>
        <end position="295"/>
    </location>
</feature>
<dbReference type="Proteomes" id="UP000813461">
    <property type="component" value="Unassembled WGS sequence"/>
</dbReference>
<protein>
    <submittedName>
        <fullName evidence="2">Uncharacterized protein</fullName>
    </submittedName>
</protein>
<dbReference type="AlphaFoldDB" id="A0A8K0QVX5"/>
<proteinExistence type="predicted"/>
<organism evidence="2 3">
    <name type="scientific">Paraphoma chrysanthemicola</name>
    <dbReference type="NCBI Taxonomy" id="798071"/>
    <lineage>
        <taxon>Eukaryota</taxon>
        <taxon>Fungi</taxon>
        <taxon>Dikarya</taxon>
        <taxon>Ascomycota</taxon>
        <taxon>Pezizomycotina</taxon>
        <taxon>Dothideomycetes</taxon>
        <taxon>Pleosporomycetidae</taxon>
        <taxon>Pleosporales</taxon>
        <taxon>Pleosporineae</taxon>
        <taxon>Phaeosphaeriaceae</taxon>
        <taxon>Paraphoma</taxon>
    </lineage>
</organism>
<reference evidence="2" key="1">
    <citation type="journal article" date="2021" name="Nat. Commun.">
        <title>Genetic determinants of endophytism in the Arabidopsis root mycobiome.</title>
        <authorList>
            <person name="Mesny F."/>
            <person name="Miyauchi S."/>
            <person name="Thiergart T."/>
            <person name="Pickel B."/>
            <person name="Atanasova L."/>
            <person name="Karlsson M."/>
            <person name="Huettel B."/>
            <person name="Barry K.W."/>
            <person name="Haridas S."/>
            <person name="Chen C."/>
            <person name="Bauer D."/>
            <person name="Andreopoulos W."/>
            <person name="Pangilinan J."/>
            <person name="LaButti K."/>
            <person name="Riley R."/>
            <person name="Lipzen A."/>
            <person name="Clum A."/>
            <person name="Drula E."/>
            <person name="Henrissat B."/>
            <person name="Kohler A."/>
            <person name="Grigoriev I.V."/>
            <person name="Martin F.M."/>
            <person name="Hacquard S."/>
        </authorList>
    </citation>
    <scope>NUCLEOTIDE SEQUENCE</scope>
    <source>
        <strain evidence="2">MPI-SDFR-AT-0120</strain>
    </source>
</reference>
<sequence>MRIPPTSHPNFSLTQKPVKYPWRNRARVLVQVLEATSRHRDLLLHVDGTLTCLTRGAMSSTTVAPQGGPPTTTASATASVILLGDIPGAPAAGLFAQTAIDSSSPLATEILLPLLKDTSSSGLARLSAPEVVALALLTRQTRYATASDIWLLSITVNQVTLNELHGMEPIQVLRKVVRFLRQDVLKFTTHFPPHEYLRPRNCQEETTVKELVVAEAAEEEQNPEADPQEVEDIQCGYLEARDYEDITTMTWYAADYSRDDRFASFHTEYTQRREEGRLKSKRTSRSGPDPESGVTGVDHFTQLPLGLKNKIMYMCFRYTEVLKIIIGEKRRIWTPRKHTEQLIDIEYKFRALVKIPKGLIPSDDYFEPDLGHRYWLLEHPSELLQARLVSREFDTLVKESFFGENTFELHDSTAVLLNPDETPKYDYRDPWKFRAKAVPGMLAHRWLEYMMYCKCLDFVKKLNVDISLPDTGQGPTMWHVRRTCQALISMPHLRRLVVTVDMGSFINTMQVCFSDFLLPYENAAQEWELWPGIRMLAWELTAKGDNNRKSLKVHIPQNRRVEAWIGELMALDDSSRHKFRVRDDWIMPPEGFANVDIWHAVAAVVARVHPWQELTDRVYGEWEEQRLENMV</sequence>
<dbReference type="EMBL" id="JAGMVJ010000022">
    <property type="protein sequence ID" value="KAH7073152.1"/>
    <property type="molecule type" value="Genomic_DNA"/>
</dbReference>
<dbReference type="OrthoDB" id="3664397at2759"/>
<name>A0A8K0QVX5_9PLEO</name>
<evidence type="ECO:0000313" key="3">
    <source>
        <dbReference type="Proteomes" id="UP000813461"/>
    </source>
</evidence>
<gene>
    <name evidence="2" type="ORF">FB567DRAFT_597473</name>
</gene>
<keyword evidence="3" id="KW-1185">Reference proteome</keyword>
<evidence type="ECO:0000256" key="1">
    <source>
        <dbReference type="SAM" id="MobiDB-lite"/>
    </source>
</evidence>
<comment type="caution">
    <text evidence="2">The sequence shown here is derived from an EMBL/GenBank/DDBJ whole genome shotgun (WGS) entry which is preliminary data.</text>
</comment>
<evidence type="ECO:0000313" key="2">
    <source>
        <dbReference type="EMBL" id="KAH7073152.1"/>
    </source>
</evidence>
<accession>A0A8K0QVX5</accession>